<dbReference type="RefSeq" id="WP_306737298.1">
    <property type="nucleotide sequence ID" value="NZ_JANHAX010000007.1"/>
</dbReference>
<feature type="chain" id="PRO_5042175584" description="MORN repeat protein" evidence="1">
    <location>
        <begin position="19"/>
        <end position="132"/>
    </location>
</feature>
<organism evidence="2 3">
    <name type="scientific">Marimonas arenosa</name>
    <dbReference type="NCBI Taxonomy" id="1795305"/>
    <lineage>
        <taxon>Bacteria</taxon>
        <taxon>Pseudomonadati</taxon>
        <taxon>Pseudomonadota</taxon>
        <taxon>Alphaproteobacteria</taxon>
        <taxon>Rhodobacterales</taxon>
        <taxon>Paracoccaceae</taxon>
        <taxon>Marimonas</taxon>
    </lineage>
</organism>
<evidence type="ECO:0000313" key="3">
    <source>
        <dbReference type="Proteomes" id="UP001226762"/>
    </source>
</evidence>
<protein>
    <recommendedName>
        <fullName evidence="4">MORN repeat protein</fullName>
    </recommendedName>
</protein>
<reference evidence="2" key="2">
    <citation type="submission" date="2023-02" db="EMBL/GenBank/DDBJ databases">
        <title>'Rhodoalgimonas zhirmunskyi' gen. nov., isolated from a red alga.</title>
        <authorList>
            <person name="Nedashkovskaya O.I."/>
            <person name="Otstavnykh N.Y."/>
            <person name="Bystritskaya E.P."/>
            <person name="Balabanova L.A."/>
            <person name="Isaeva M.P."/>
        </authorList>
    </citation>
    <scope>NUCLEOTIDE SEQUENCE</scope>
    <source>
        <strain evidence="2">KCTC 52189</strain>
    </source>
</reference>
<name>A0AAE3WHY9_9RHOB</name>
<reference evidence="2" key="1">
    <citation type="submission" date="2022-07" db="EMBL/GenBank/DDBJ databases">
        <authorList>
            <person name="Otstavnykh N."/>
            <person name="Isaeva M."/>
            <person name="Bystritskaya E."/>
        </authorList>
    </citation>
    <scope>NUCLEOTIDE SEQUENCE</scope>
    <source>
        <strain evidence="2">KCTC 52189</strain>
    </source>
</reference>
<evidence type="ECO:0000256" key="1">
    <source>
        <dbReference type="SAM" id="SignalP"/>
    </source>
</evidence>
<comment type="caution">
    <text evidence="2">The sequence shown here is derived from an EMBL/GenBank/DDBJ whole genome shotgun (WGS) entry which is preliminary data.</text>
</comment>
<evidence type="ECO:0008006" key="4">
    <source>
        <dbReference type="Google" id="ProtNLM"/>
    </source>
</evidence>
<keyword evidence="3" id="KW-1185">Reference proteome</keyword>
<dbReference type="AlphaFoldDB" id="A0AAE3WHY9"/>
<gene>
    <name evidence="2" type="ORF">NO357_18980</name>
</gene>
<feature type="signal peptide" evidence="1">
    <location>
        <begin position="1"/>
        <end position="18"/>
    </location>
</feature>
<keyword evidence="1" id="KW-0732">Signal</keyword>
<accession>A0AAE3WHY9</accession>
<dbReference type="EMBL" id="JANHAX010000007">
    <property type="protein sequence ID" value="MDQ2091990.1"/>
    <property type="molecule type" value="Genomic_DNA"/>
</dbReference>
<evidence type="ECO:0000313" key="2">
    <source>
        <dbReference type="EMBL" id="MDQ2091990.1"/>
    </source>
</evidence>
<proteinExistence type="predicted"/>
<dbReference type="Proteomes" id="UP001226762">
    <property type="component" value="Unassembled WGS sequence"/>
</dbReference>
<sequence>MWRAVVLLLLFWPGLAAAQDQLSAAEFEALTLGKTYYYSSNGRPYGAEEYLPDRKVRWSFLDGQCMDGYWWEDAGLICFAYEDRPDDHHCWSFRLQAGGLAARFENDPSGRELYEVEQSDKPMTCLGPKIGV</sequence>